<comment type="subunit">
    <text evidence="5">Component of the eukaryotic translation initiation factor 3 (eIF-3) complex.</text>
</comment>
<dbReference type="Pfam" id="PF00076">
    <property type="entry name" value="RRM_1"/>
    <property type="match status" value="1"/>
</dbReference>
<protein>
    <recommendedName>
        <fullName evidence="5">Eukaryotic translation initiation factor 3 subunit G</fullName>
        <shortName evidence="5">eIF3g</shortName>
    </recommendedName>
    <alternativeName>
        <fullName evidence="5">Eukaryotic translation initiation factor 3 RNA-binding subunit</fullName>
        <shortName evidence="5">eIF-3 RNA-binding subunit</shortName>
    </alternativeName>
    <alternativeName>
        <fullName evidence="5">Eukaryotic translation initiation factor 3 subunit 4</fullName>
    </alternativeName>
</protein>
<accession>A0AAD8GTY1</accession>
<feature type="compositionally biased region" description="Basic and acidic residues" evidence="7">
    <location>
        <begin position="188"/>
        <end position="206"/>
    </location>
</feature>
<feature type="compositionally biased region" description="Polar residues" evidence="7">
    <location>
        <begin position="159"/>
        <end position="172"/>
    </location>
</feature>
<evidence type="ECO:0000256" key="1">
    <source>
        <dbReference type="ARBA" id="ARBA00022490"/>
    </source>
</evidence>
<keyword evidence="2 5" id="KW-0396">Initiation factor</keyword>
<feature type="region of interest" description="Disordered" evidence="7">
    <location>
        <begin position="159"/>
        <end position="208"/>
    </location>
</feature>
<dbReference type="InterPro" id="IPR012677">
    <property type="entry name" value="Nucleotide-bd_a/b_plait_sf"/>
</dbReference>
<gene>
    <name evidence="9" type="ORF">POM88_047252</name>
</gene>
<dbReference type="InterPro" id="IPR000504">
    <property type="entry name" value="RRM_dom"/>
</dbReference>
<feature type="region of interest" description="Disordered" evidence="7">
    <location>
        <begin position="112"/>
        <end position="134"/>
    </location>
</feature>
<dbReference type="PANTHER" id="PTHR10352">
    <property type="entry name" value="EUKARYOTIC TRANSLATION INITIATION FACTOR 3 SUBUNIT G"/>
    <property type="match status" value="1"/>
</dbReference>
<dbReference type="PIRSF" id="PIRSF037949">
    <property type="entry name" value="Transl_init_eIF-3_RNA-bind"/>
    <property type="match status" value="1"/>
</dbReference>
<dbReference type="GO" id="GO:0033290">
    <property type="term" value="C:eukaryotic 48S preinitiation complex"/>
    <property type="evidence" value="ECO:0007669"/>
    <property type="project" value="UniProtKB-UniRule"/>
</dbReference>
<evidence type="ECO:0000313" key="9">
    <source>
        <dbReference type="EMBL" id="KAK1353996.1"/>
    </source>
</evidence>
<evidence type="ECO:0000259" key="8">
    <source>
        <dbReference type="PROSITE" id="PS50102"/>
    </source>
</evidence>
<dbReference type="CDD" id="cd12408">
    <property type="entry name" value="RRM_eIF3G_like"/>
    <property type="match status" value="1"/>
</dbReference>
<keyword evidence="1 5" id="KW-0963">Cytoplasm</keyword>
<dbReference type="InterPro" id="IPR035979">
    <property type="entry name" value="RBD_domain_sf"/>
</dbReference>
<evidence type="ECO:0000256" key="6">
    <source>
        <dbReference type="PROSITE-ProRule" id="PRU00176"/>
    </source>
</evidence>
<dbReference type="GO" id="GO:0001732">
    <property type="term" value="P:formation of cytoplasmic translation initiation complex"/>
    <property type="evidence" value="ECO:0007669"/>
    <property type="project" value="UniProtKB-UniRule"/>
</dbReference>
<dbReference type="Proteomes" id="UP001237642">
    <property type="component" value="Unassembled WGS sequence"/>
</dbReference>
<evidence type="ECO:0000256" key="2">
    <source>
        <dbReference type="ARBA" id="ARBA00022540"/>
    </source>
</evidence>
<comment type="subcellular location">
    <subcellularLocation>
        <location evidence="5">Cytoplasm</location>
    </subcellularLocation>
</comment>
<dbReference type="InterPro" id="IPR024675">
    <property type="entry name" value="eIF3g_N"/>
</dbReference>
<dbReference type="EMBL" id="JAUIZM010000011">
    <property type="protein sequence ID" value="KAK1353996.1"/>
    <property type="molecule type" value="Genomic_DNA"/>
</dbReference>
<keyword evidence="4 5" id="KW-0648">Protein biosynthesis</keyword>
<evidence type="ECO:0000313" key="10">
    <source>
        <dbReference type="Proteomes" id="UP001237642"/>
    </source>
</evidence>
<dbReference type="GO" id="GO:0016282">
    <property type="term" value="C:eukaryotic 43S preinitiation complex"/>
    <property type="evidence" value="ECO:0007669"/>
    <property type="project" value="UniProtKB-UniRule"/>
</dbReference>
<keyword evidence="10" id="KW-1185">Reference proteome</keyword>
<dbReference type="GO" id="GO:0005852">
    <property type="term" value="C:eukaryotic translation initiation factor 3 complex"/>
    <property type="evidence" value="ECO:0007669"/>
    <property type="project" value="UniProtKB-UniRule"/>
</dbReference>
<feature type="domain" description="RRM" evidence="8">
    <location>
        <begin position="205"/>
        <end position="283"/>
    </location>
</feature>
<keyword evidence="3 6" id="KW-0694">RNA-binding</keyword>
<evidence type="ECO:0000256" key="3">
    <source>
        <dbReference type="ARBA" id="ARBA00022884"/>
    </source>
</evidence>
<comment type="function">
    <text evidence="5">RNA-binding component of the eukaryotic translation initiation factor 3 (eIF-3) complex, which is involved in protein synthesis of a specialized repertoire of mRNAs and, together with other initiation factors, stimulates binding of mRNA and methionyl-tRNAi to the 40S ribosome. The eIF-3 complex specifically targets and initiates translation of a subset of mRNAs involved in cell proliferation. This subunit can bind 18S rRNA.</text>
</comment>
<evidence type="ECO:0000256" key="7">
    <source>
        <dbReference type="SAM" id="MobiDB-lite"/>
    </source>
</evidence>
<dbReference type="AlphaFoldDB" id="A0AAD8GTY1"/>
<organism evidence="9 10">
    <name type="scientific">Heracleum sosnowskyi</name>
    <dbReference type="NCBI Taxonomy" id="360622"/>
    <lineage>
        <taxon>Eukaryota</taxon>
        <taxon>Viridiplantae</taxon>
        <taxon>Streptophyta</taxon>
        <taxon>Embryophyta</taxon>
        <taxon>Tracheophyta</taxon>
        <taxon>Spermatophyta</taxon>
        <taxon>Magnoliopsida</taxon>
        <taxon>eudicotyledons</taxon>
        <taxon>Gunneridae</taxon>
        <taxon>Pentapetalae</taxon>
        <taxon>asterids</taxon>
        <taxon>campanulids</taxon>
        <taxon>Apiales</taxon>
        <taxon>Apiaceae</taxon>
        <taxon>Apioideae</taxon>
        <taxon>apioid superclade</taxon>
        <taxon>Tordylieae</taxon>
        <taxon>Tordyliinae</taxon>
        <taxon>Heracleum</taxon>
    </lineage>
</organism>
<dbReference type="GO" id="GO:0003743">
    <property type="term" value="F:translation initiation factor activity"/>
    <property type="evidence" value="ECO:0007669"/>
    <property type="project" value="UniProtKB-UniRule"/>
</dbReference>
<dbReference type="SUPFAM" id="SSF54928">
    <property type="entry name" value="RNA-binding domain, RBD"/>
    <property type="match status" value="1"/>
</dbReference>
<dbReference type="HAMAP" id="MF_03006">
    <property type="entry name" value="eIF3g"/>
    <property type="match status" value="1"/>
</dbReference>
<dbReference type="GO" id="GO:0003723">
    <property type="term" value="F:RNA binding"/>
    <property type="evidence" value="ECO:0007669"/>
    <property type="project" value="UniProtKB-UniRule"/>
</dbReference>
<reference evidence="9" key="2">
    <citation type="submission" date="2023-05" db="EMBL/GenBank/DDBJ databases">
        <authorList>
            <person name="Schelkunov M.I."/>
        </authorList>
    </citation>
    <scope>NUCLEOTIDE SEQUENCE</scope>
    <source>
        <strain evidence="9">Hsosn_3</strain>
        <tissue evidence="9">Leaf</tissue>
    </source>
</reference>
<comment type="caution">
    <text evidence="9">The sequence shown here is derived from an EMBL/GenBank/DDBJ whole genome shotgun (WGS) entry which is preliminary data.</text>
</comment>
<comment type="similarity">
    <text evidence="5">Belongs to the eIF-3 subunit G family.</text>
</comment>
<name>A0AAD8GTY1_9APIA</name>
<proteinExistence type="inferred from homology"/>
<reference evidence="9" key="1">
    <citation type="submission" date="2023-02" db="EMBL/GenBank/DDBJ databases">
        <title>Genome of toxic invasive species Heracleum sosnowskyi carries increased number of genes despite the absence of recent whole-genome duplications.</title>
        <authorList>
            <person name="Schelkunov M."/>
            <person name="Shtratnikova V."/>
            <person name="Makarenko M."/>
            <person name="Klepikova A."/>
            <person name="Omelchenko D."/>
            <person name="Novikova G."/>
            <person name="Obukhova E."/>
            <person name="Bogdanov V."/>
            <person name="Penin A."/>
            <person name="Logacheva M."/>
        </authorList>
    </citation>
    <scope>NUCLEOTIDE SEQUENCE</scope>
    <source>
        <strain evidence="9">Hsosn_3</strain>
        <tissue evidence="9">Leaf</tissue>
    </source>
</reference>
<dbReference type="InterPro" id="IPR034240">
    <property type="entry name" value="eIF3G_RRM"/>
</dbReference>
<dbReference type="SMART" id="SM00360">
    <property type="entry name" value="RRM"/>
    <property type="match status" value="1"/>
</dbReference>
<evidence type="ECO:0000256" key="4">
    <source>
        <dbReference type="ARBA" id="ARBA00022917"/>
    </source>
</evidence>
<evidence type="ECO:0000256" key="5">
    <source>
        <dbReference type="HAMAP-Rule" id="MF_03006"/>
    </source>
</evidence>
<feature type="compositionally biased region" description="Basic and acidic residues" evidence="7">
    <location>
        <begin position="112"/>
        <end position="123"/>
    </location>
</feature>
<dbReference type="Gene3D" id="3.30.70.330">
    <property type="match status" value="1"/>
</dbReference>
<dbReference type="Pfam" id="PF12353">
    <property type="entry name" value="eIF3g"/>
    <property type="match status" value="1"/>
</dbReference>
<dbReference type="InterPro" id="IPR017334">
    <property type="entry name" value="eIF3_g"/>
</dbReference>
<dbReference type="PROSITE" id="PS50102">
    <property type="entry name" value="RRM"/>
    <property type="match status" value="1"/>
</dbReference>
<sequence length="286" mass="32217">MAITMVANPSNQAAKPRWADVDDDNDDYLLPPRKVIGPDANGIKKVIEYKLNHENKLVRVSKTYRVRKFVTNARKHVVERRAWRKFGDAVDEDVGVRLTMTSVEDVFLDRHMPYGSKGEEPKKSQSSQNEEGSGVLQVCRNCGRKGDHWTARCPYKDLNQPNESFPDTSDVTSVKDVKKGAYVPPSRRGGEKSKGSDMRRGTEENSVRVTNLSEDTREADLNELCSTFGPVTRTYVSNDQRTGTCRGFGFVNFVNRADAEKAIKVLNGYGYDNLILHVEWAAPRTK</sequence>